<name>A0A3M0GUY7_9CORY</name>
<evidence type="ECO:0000313" key="4">
    <source>
        <dbReference type="Proteomes" id="UP001518680"/>
    </source>
</evidence>
<dbReference type="NCBIfam" id="NF046112">
    <property type="entry name" value="MSMEG_6209_Nter"/>
    <property type="match status" value="1"/>
</dbReference>
<sequence length="195" mass="21976">MNQFENLRQDLQIKYGHAYTRAEIDGKLDEVIAKHTAAAELAEFIPVLVEREVREFFGAHRIHVRFAAGNNHALAKAAADLTRKHAGEALYVDTAAAHPENDGNDYLAHVMNERGMGQAPKKYLEEVRTVAMPDYIVYLGREVEREEAGKDIKIWDIAAAETVEQARELADDLEARVYYMLNKLGIDPVTERVSV</sequence>
<dbReference type="EMBL" id="JAACBX020000002">
    <property type="protein sequence ID" value="MBM0244223.1"/>
    <property type="molecule type" value="Genomic_DNA"/>
</dbReference>
<dbReference type="Proteomes" id="UP000270649">
    <property type="component" value="Unassembled WGS sequence"/>
</dbReference>
<dbReference type="EMBL" id="REGC01000013">
    <property type="protein sequence ID" value="RMB57732.1"/>
    <property type="molecule type" value="Genomic_DNA"/>
</dbReference>
<protein>
    <submittedName>
        <fullName evidence="2">Protein tyrosine phosphatase</fullName>
    </submittedName>
</protein>
<evidence type="ECO:0000313" key="3">
    <source>
        <dbReference type="Proteomes" id="UP000270649"/>
    </source>
</evidence>
<dbReference type="GeneID" id="92747169"/>
<dbReference type="RefSeq" id="WP_121912193.1">
    <property type="nucleotide sequence ID" value="NZ_CP068291.1"/>
</dbReference>
<dbReference type="Gene3D" id="1.10.8.1060">
    <property type="entry name" value="Corynebacterium glutamicum thioredoxin-dependent arsenate reductase, N-terminal domain"/>
    <property type="match status" value="1"/>
</dbReference>
<dbReference type="AlphaFoldDB" id="A0A3M0GUY7"/>
<keyword evidence="4" id="KW-1185">Reference proteome</keyword>
<reference evidence="2 3" key="1">
    <citation type="submission" date="2018-10" db="EMBL/GenBank/DDBJ databases">
        <title>Corynebacterium macginleyi genome sequencing and assembly of the type strain and two clinical samples.</title>
        <authorList>
            <person name="Bernier A.-M."/>
            <person name="Bernard K."/>
        </authorList>
    </citation>
    <scope>NUCLEOTIDE SEQUENCE [LARGE SCALE GENOMIC DNA]</scope>
    <source>
        <strain evidence="2 3">NML 120205</strain>
    </source>
</reference>
<accession>A0A3M0GUY7</accession>
<dbReference type="Proteomes" id="UP001518680">
    <property type="component" value="Unassembled WGS sequence"/>
</dbReference>
<evidence type="ECO:0000313" key="1">
    <source>
        <dbReference type="EMBL" id="MBM0244223.1"/>
    </source>
</evidence>
<evidence type="ECO:0000313" key="2">
    <source>
        <dbReference type="EMBL" id="RMB57732.1"/>
    </source>
</evidence>
<comment type="caution">
    <text evidence="2">The sequence shown here is derived from an EMBL/GenBank/DDBJ whole genome shotgun (WGS) entry which is preliminary data.</text>
</comment>
<gene>
    <name evidence="2" type="ORF">D9543_09340</name>
    <name evidence="1" type="ORF">GWO63_008105</name>
</gene>
<dbReference type="OrthoDB" id="4411718at2"/>
<organism evidence="2 3">
    <name type="scientific">Corynebacterium macginleyi</name>
    <dbReference type="NCBI Taxonomy" id="38290"/>
    <lineage>
        <taxon>Bacteria</taxon>
        <taxon>Bacillati</taxon>
        <taxon>Actinomycetota</taxon>
        <taxon>Actinomycetes</taxon>
        <taxon>Mycobacteriales</taxon>
        <taxon>Corynebacteriaceae</taxon>
        <taxon>Corynebacterium</taxon>
    </lineage>
</organism>
<reference evidence="1 4" key="2">
    <citation type="submission" date="2021-01" db="EMBL/GenBank/DDBJ databases">
        <title>Complete genome sequences of Corynebacterium macginleyi strains isolated from infectious keratitis.</title>
        <authorList>
            <person name="Sagerfors S."/>
            <person name="Poehlein A."/>
            <person name="Soderquist B."/>
            <person name="Bruggemann H."/>
        </authorList>
    </citation>
    <scope>NUCLEOTIDE SEQUENCE [LARGE SCALE GENOMIC DNA]</scope>
    <source>
        <strain evidence="1 4">12T220</strain>
    </source>
</reference>
<proteinExistence type="predicted"/>